<name>A0A1I7G4K5_9FLAO</name>
<dbReference type="OrthoDB" id="1365761at2"/>
<dbReference type="Proteomes" id="UP000199138">
    <property type="component" value="Unassembled WGS sequence"/>
</dbReference>
<evidence type="ECO:0000313" key="2">
    <source>
        <dbReference type="Proteomes" id="UP000199138"/>
    </source>
</evidence>
<dbReference type="STRING" id="1224947.SAMN05216480_103145"/>
<accession>A0A1I7G4K5</accession>
<sequence length="105" mass="12393">MKPKHLFLYLLGIALLLFGNRDLWDELQESWEKEKKQKALAEANKDVEKRFETQRLQYDSISKTWKNPTYYFQIVNLGNLNFKALKKKGHTTVEIDDDENASDSL</sequence>
<dbReference type="EMBL" id="FPBK01000003">
    <property type="protein sequence ID" value="SFU43146.1"/>
    <property type="molecule type" value="Genomic_DNA"/>
</dbReference>
<proteinExistence type="predicted"/>
<dbReference type="RefSeq" id="WP_093024340.1">
    <property type="nucleotide sequence ID" value="NZ_FPBK01000003.1"/>
</dbReference>
<gene>
    <name evidence="1" type="ORF">SAMN05216480_103145</name>
</gene>
<evidence type="ECO:0000313" key="1">
    <source>
        <dbReference type="EMBL" id="SFU43146.1"/>
    </source>
</evidence>
<dbReference type="AlphaFoldDB" id="A0A1I7G4K5"/>
<organism evidence="1 2">
    <name type="scientific">Pustulibacterium marinum</name>
    <dbReference type="NCBI Taxonomy" id="1224947"/>
    <lineage>
        <taxon>Bacteria</taxon>
        <taxon>Pseudomonadati</taxon>
        <taxon>Bacteroidota</taxon>
        <taxon>Flavobacteriia</taxon>
        <taxon>Flavobacteriales</taxon>
        <taxon>Flavobacteriaceae</taxon>
        <taxon>Pustulibacterium</taxon>
    </lineage>
</organism>
<protein>
    <submittedName>
        <fullName evidence="1">Uncharacterized protein</fullName>
    </submittedName>
</protein>
<reference evidence="2" key="1">
    <citation type="submission" date="2016-10" db="EMBL/GenBank/DDBJ databases">
        <authorList>
            <person name="Varghese N."/>
            <person name="Submissions S."/>
        </authorList>
    </citation>
    <scope>NUCLEOTIDE SEQUENCE [LARGE SCALE GENOMIC DNA]</scope>
    <source>
        <strain evidence="2">CGMCC 1.12333</strain>
    </source>
</reference>
<keyword evidence="2" id="KW-1185">Reference proteome</keyword>